<proteinExistence type="predicted"/>
<gene>
    <name evidence="2" type="ORF">B0J11DRAFT_580003</name>
</gene>
<feature type="region of interest" description="Disordered" evidence="1">
    <location>
        <begin position="20"/>
        <end position="73"/>
    </location>
</feature>
<accession>A0A9P9DUW4</accession>
<comment type="caution">
    <text evidence="2">The sequence shown here is derived from an EMBL/GenBank/DDBJ whole genome shotgun (WGS) entry which is preliminary data.</text>
</comment>
<evidence type="ECO:0000256" key="1">
    <source>
        <dbReference type="SAM" id="MobiDB-lite"/>
    </source>
</evidence>
<dbReference type="AlphaFoldDB" id="A0A9P9DUW4"/>
<reference evidence="2" key="1">
    <citation type="journal article" date="2021" name="Nat. Commun.">
        <title>Genetic determinants of endophytism in the Arabidopsis root mycobiome.</title>
        <authorList>
            <person name="Mesny F."/>
            <person name="Miyauchi S."/>
            <person name="Thiergart T."/>
            <person name="Pickel B."/>
            <person name="Atanasova L."/>
            <person name="Karlsson M."/>
            <person name="Huettel B."/>
            <person name="Barry K.W."/>
            <person name="Haridas S."/>
            <person name="Chen C."/>
            <person name="Bauer D."/>
            <person name="Andreopoulos W."/>
            <person name="Pangilinan J."/>
            <person name="LaButti K."/>
            <person name="Riley R."/>
            <person name="Lipzen A."/>
            <person name="Clum A."/>
            <person name="Drula E."/>
            <person name="Henrissat B."/>
            <person name="Kohler A."/>
            <person name="Grigoriev I.V."/>
            <person name="Martin F.M."/>
            <person name="Hacquard S."/>
        </authorList>
    </citation>
    <scope>NUCLEOTIDE SEQUENCE</scope>
    <source>
        <strain evidence="2">MPI-CAGE-CH-0243</strain>
    </source>
</reference>
<protein>
    <submittedName>
        <fullName evidence="2">Uncharacterized protein</fullName>
    </submittedName>
</protein>
<feature type="compositionally biased region" description="Low complexity" evidence="1">
    <location>
        <begin position="41"/>
        <end position="53"/>
    </location>
</feature>
<evidence type="ECO:0000313" key="3">
    <source>
        <dbReference type="Proteomes" id="UP000700596"/>
    </source>
</evidence>
<name>A0A9P9DUW4_9PLEO</name>
<organism evidence="2 3">
    <name type="scientific">Dendryphion nanum</name>
    <dbReference type="NCBI Taxonomy" id="256645"/>
    <lineage>
        <taxon>Eukaryota</taxon>
        <taxon>Fungi</taxon>
        <taxon>Dikarya</taxon>
        <taxon>Ascomycota</taxon>
        <taxon>Pezizomycotina</taxon>
        <taxon>Dothideomycetes</taxon>
        <taxon>Pleosporomycetidae</taxon>
        <taxon>Pleosporales</taxon>
        <taxon>Torulaceae</taxon>
        <taxon>Dendryphion</taxon>
    </lineage>
</organism>
<keyword evidence="3" id="KW-1185">Reference proteome</keyword>
<dbReference type="EMBL" id="JAGMWT010000007">
    <property type="protein sequence ID" value="KAH7125457.1"/>
    <property type="molecule type" value="Genomic_DNA"/>
</dbReference>
<dbReference type="Proteomes" id="UP000700596">
    <property type="component" value="Unassembled WGS sequence"/>
</dbReference>
<sequence length="159" mass="18135">MKDHYNNNAVDAQALTSRLKRIEKSHSTPNDGDLVSRLPRMSRSGTTSSDSSMYNLPVFRKSQTSSTTGSDEVSRLEVIRTIPISKTHRESVEVGLGEFSKPRIRRRRESNQSTKSQKEFQYYGRHANSWLFNDFSITDSIKKGWGKAFSKNNDDEKNA</sequence>
<dbReference type="OrthoDB" id="5089392at2759"/>
<evidence type="ECO:0000313" key="2">
    <source>
        <dbReference type="EMBL" id="KAH7125457.1"/>
    </source>
</evidence>
<feature type="compositionally biased region" description="Polar residues" evidence="1">
    <location>
        <begin position="61"/>
        <end position="71"/>
    </location>
</feature>